<reference evidence="2" key="1">
    <citation type="submission" date="2024-07" db="EMBL/GenBank/DDBJ databases">
        <authorList>
            <person name="Biller S.J."/>
        </authorList>
    </citation>
    <scope>NUCLEOTIDE SEQUENCE</scope>
    <source>
        <strain evidence="2">WC2416</strain>
    </source>
</reference>
<keyword evidence="1" id="KW-1133">Transmembrane helix</keyword>
<keyword evidence="1" id="KW-0472">Membrane</keyword>
<keyword evidence="1" id="KW-0812">Transmembrane</keyword>
<dbReference type="InterPro" id="IPR052928">
    <property type="entry name" value="Desiccation-related_membrane"/>
</dbReference>
<proteinExistence type="predicted"/>
<evidence type="ECO:0000313" key="2">
    <source>
        <dbReference type="EMBL" id="XDU97278.1"/>
    </source>
</evidence>
<dbReference type="PANTHER" id="PTHR35792">
    <property type="entry name" value="GENERAL STRESS PROTEIN"/>
    <property type="match status" value="1"/>
</dbReference>
<dbReference type="RefSeq" id="WP_367753638.1">
    <property type="nucleotide sequence ID" value="NZ_CP165626.1"/>
</dbReference>
<sequence length="97" mass="10940">MKTDKVILGVLGGLAAGAIMGILFAPDKGEKTRKKIKRKSNDYADDLKDKYETALDTISKKYETLKQEGQDLYIEGKSKFDKTKKELENLDIKNLNN</sequence>
<gene>
    <name evidence="2" type="ORF">AB3G39_08815</name>
</gene>
<dbReference type="Pfam" id="PF12732">
    <property type="entry name" value="YtxH"/>
    <property type="match status" value="1"/>
</dbReference>
<dbReference type="PANTHER" id="PTHR35792:SF2">
    <property type="entry name" value="GENERAL STRESS PROTEIN"/>
    <property type="match status" value="1"/>
</dbReference>
<dbReference type="EMBL" id="CP165626">
    <property type="protein sequence ID" value="XDU97278.1"/>
    <property type="molecule type" value="Genomic_DNA"/>
</dbReference>
<accession>A0AB39W5X1</accession>
<feature type="transmembrane region" description="Helical" evidence="1">
    <location>
        <begin position="6"/>
        <end position="25"/>
    </location>
</feature>
<dbReference type="AlphaFoldDB" id="A0AB39W5X1"/>
<name>A0AB39W5X1_9FLAO</name>
<dbReference type="InterPro" id="IPR024623">
    <property type="entry name" value="YtxH"/>
</dbReference>
<protein>
    <submittedName>
        <fullName evidence="2">YtxH domain-containing protein</fullName>
    </submittedName>
</protein>
<evidence type="ECO:0000256" key="1">
    <source>
        <dbReference type="SAM" id="Phobius"/>
    </source>
</evidence>
<organism evidence="2">
    <name type="scientific">Flavobacterium sp. WC2416</name>
    <dbReference type="NCBI Taxonomy" id="3234141"/>
    <lineage>
        <taxon>Bacteria</taxon>
        <taxon>Pseudomonadati</taxon>
        <taxon>Bacteroidota</taxon>
        <taxon>Flavobacteriia</taxon>
        <taxon>Flavobacteriales</taxon>
        <taxon>Flavobacteriaceae</taxon>
        <taxon>Flavobacterium</taxon>
    </lineage>
</organism>